<dbReference type="KEGG" id="olu:OSTLU_34965"/>
<dbReference type="GO" id="GO:1990904">
    <property type="term" value="C:ribonucleoprotein complex"/>
    <property type="evidence" value="ECO:0007669"/>
    <property type="project" value="TreeGrafter"/>
</dbReference>
<evidence type="ECO:0000259" key="3">
    <source>
        <dbReference type="PROSITE" id="PS50102"/>
    </source>
</evidence>
<dbReference type="InterPro" id="IPR035979">
    <property type="entry name" value="RBD_domain_sf"/>
</dbReference>
<keyword evidence="1 2" id="KW-0694">RNA-binding</keyword>
<dbReference type="EMBL" id="CP000589">
    <property type="protein sequence ID" value="ABO97804.1"/>
    <property type="molecule type" value="Genomic_DNA"/>
</dbReference>
<dbReference type="Gramene" id="ABO97804">
    <property type="protein sequence ID" value="ABO97804"/>
    <property type="gene ID" value="OSTLU_34965"/>
</dbReference>
<reference evidence="4 5" key="1">
    <citation type="journal article" date="2007" name="Proc. Natl. Acad. Sci. U.S.A.">
        <title>The tiny eukaryote Ostreococcus provides genomic insights into the paradox of plankton speciation.</title>
        <authorList>
            <person name="Palenik B."/>
            <person name="Grimwood J."/>
            <person name="Aerts A."/>
            <person name="Rouze P."/>
            <person name="Salamov A."/>
            <person name="Putnam N."/>
            <person name="Dupont C."/>
            <person name="Jorgensen R."/>
            <person name="Derelle E."/>
            <person name="Rombauts S."/>
            <person name="Zhou K."/>
            <person name="Otillar R."/>
            <person name="Merchant S.S."/>
            <person name="Podell S."/>
            <person name="Gaasterland T."/>
            <person name="Napoli C."/>
            <person name="Gendler K."/>
            <person name="Manuell A."/>
            <person name="Tai V."/>
            <person name="Vallon O."/>
            <person name="Piganeau G."/>
            <person name="Jancek S."/>
            <person name="Heijde M."/>
            <person name="Jabbari K."/>
            <person name="Bowler C."/>
            <person name="Lohr M."/>
            <person name="Robbens S."/>
            <person name="Werner G."/>
            <person name="Dubchak I."/>
            <person name="Pazour G.J."/>
            <person name="Ren Q."/>
            <person name="Paulsen I."/>
            <person name="Delwiche C."/>
            <person name="Schmutz J."/>
            <person name="Rokhsar D."/>
            <person name="Van de Peer Y."/>
            <person name="Moreau H."/>
            <person name="Grigoriev I.V."/>
        </authorList>
    </citation>
    <scope>NUCLEOTIDE SEQUENCE [LARGE SCALE GENOMIC DNA]</scope>
    <source>
        <strain evidence="4 5">CCE9901</strain>
    </source>
</reference>
<dbReference type="OMA" id="HMKSAGD"/>
<dbReference type="SUPFAM" id="SSF54928">
    <property type="entry name" value="RNA-binding domain, RBD"/>
    <property type="match status" value="2"/>
</dbReference>
<dbReference type="HOGENOM" id="CLU_012062_15_7_1"/>
<dbReference type="PANTHER" id="PTHR23003:SF3">
    <property type="entry name" value="FI21236P1-RELATED"/>
    <property type="match status" value="1"/>
</dbReference>
<name>A4S2D6_OSTLU</name>
<proteinExistence type="predicted"/>
<dbReference type="PROSITE" id="PS50102">
    <property type="entry name" value="RRM"/>
    <property type="match status" value="2"/>
</dbReference>
<organism evidence="4 5">
    <name type="scientific">Ostreococcus lucimarinus (strain CCE9901)</name>
    <dbReference type="NCBI Taxonomy" id="436017"/>
    <lineage>
        <taxon>Eukaryota</taxon>
        <taxon>Viridiplantae</taxon>
        <taxon>Chlorophyta</taxon>
        <taxon>Mamiellophyceae</taxon>
        <taxon>Mamiellales</taxon>
        <taxon>Bathycoccaceae</taxon>
        <taxon>Ostreococcus</taxon>
    </lineage>
</organism>
<dbReference type="InterPro" id="IPR000504">
    <property type="entry name" value="RRM_dom"/>
</dbReference>
<dbReference type="InterPro" id="IPR050374">
    <property type="entry name" value="RRT5_SRSF_SR"/>
</dbReference>
<dbReference type="OrthoDB" id="439808at2759"/>
<dbReference type="AlphaFoldDB" id="A4S2D6"/>
<dbReference type="InterPro" id="IPR012677">
    <property type="entry name" value="Nucleotide-bd_a/b_plait_sf"/>
</dbReference>
<evidence type="ECO:0000256" key="1">
    <source>
        <dbReference type="ARBA" id="ARBA00022884"/>
    </source>
</evidence>
<dbReference type="GeneID" id="5003735"/>
<dbReference type="eggNOG" id="KOG0118">
    <property type="taxonomic scope" value="Eukaryota"/>
</dbReference>
<protein>
    <recommendedName>
        <fullName evidence="3">RRM domain-containing protein</fullName>
    </recommendedName>
</protein>
<dbReference type="Gene3D" id="3.30.70.330">
    <property type="match status" value="2"/>
</dbReference>
<sequence>MTSRVGNPAVNADTKVYVGNLPYGCSWQDLKDHFSNAMGGESVRFADILTSRDGRSKGCGIVTFNSSEDAKKAIETMHDTEIGERKIFVREDREGERGNDLRNRIGPSATSPDASVYVGNLPWSTRWQELKDIFRKVGNVAHADVTMGFDGRSRGWGVVTFMDPQCAQVAIERLNGTMLNDRALIVRRDERARS</sequence>
<dbReference type="STRING" id="436017.A4S2D6"/>
<gene>
    <name evidence="4" type="ORF">OSTLU_34965</name>
</gene>
<dbReference type="PANTHER" id="PTHR23003">
    <property type="entry name" value="RNA RECOGNITION MOTIF RRM DOMAIN CONTAINING PROTEIN"/>
    <property type="match status" value="1"/>
</dbReference>
<dbReference type="Pfam" id="PF00076">
    <property type="entry name" value="RRM_1"/>
    <property type="match status" value="2"/>
</dbReference>
<dbReference type="GO" id="GO:0005737">
    <property type="term" value="C:cytoplasm"/>
    <property type="evidence" value="ECO:0007669"/>
    <property type="project" value="TreeGrafter"/>
</dbReference>
<dbReference type="GO" id="GO:0005634">
    <property type="term" value="C:nucleus"/>
    <property type="evidence" value="ECO:0007669"/>
    <property type="project" value="TreeGrafter"/>
</dbReference>
<dbReference type="GO" id="GO:0003729">
    <property type="term" value="F:mRNA binding"/>
    <property type="evidence" value="ECO:0007669"/>
    <property type="project" value="TreeGrafter"/>
</dbReference>
<evidence type="ECO:0000313" key="5">
    <source>
        <dbReference type="Proteomes" id="UP000001568"/>
    </source>
</evidence>
<evidence type="ECO:0000256" key="2">
    <source>
        <dbReference type="PROSITE-ProRule" id="PRU00176"/>
    </source>
</evidence>
<evidence type="ECO:0000313" key="4">
    <source>
        <dbReference type="EMBL" id="ABO97804.1"/>
    </source>
</evidence>
<feature type="domain" description="RRM" evidence="3">
    <location>
        <begin position="114"/>
        <end position="191"/>
    </location>
</feature>
<feature type="domain" description="RRM" evidence="3">
    <location>
        <begin position="14"/>
        <end position="94"/>
    </location>
</feature>
<keyword evidence="5" id="KW-1185">Reference proteome</keyword>
<dbReference type="Proteomes" id="UP000001568">
    <property type="component" value="Chromosome 9"/>
</dbReference>
<dbReference type="RefSeq" id="XP_001419511.1">
    <property type="nucleotide sequence ID" value="XM_001419474.1"/>
</dbReference>
<accession>A4S2D6</accession>
<dbReference type="SMART" id="SM00360">
    <property type="entry name" value="RRM"/>
    <property type="match status" value="2"/>
</dbReference>